<gene>
    <name evidence="3" type="ORF">CQW29_09345</name>
</gene>
<dbReference type="SUPFAM" id="SSF53850">
    <property type="entry name" value="Periplasmic binding protein-like II"/>
    <property type="match status" value="1"/>
</dbReference>
<dbReference type="Pfam" id="PF12849">
    <property type="entry name" value="PBP_like_2"/>
    <property type="match status" value="1"/>
</dbReference>
<dbReference type="InterPro" id="IPR050811">
    <property type="entry name" value="Phosphate_ABC_transporter"/>
</dbReference>
<dbReference type="PANTHER" id="PTHR30570">
    <property type="entry name" value="PERIPLASMIC PHOSPHATE BINDING COMPONENT OF PHOSPHATE ABC TRANSPORTER"/>
    <property type="match status" value="1"/>
</dbReference>
<dbReference type="Gene3D" id="3.40.190.10">
    <property type="entry name" value="Periplasmic binding protein-like II"/>
    <property type="match status" value="2"/>
</dbReference>
<evidence type="ECO:0000313" key="4">
    <source>
        <dbReference type="Proteomes" id="UP000239181"/>
    </source>
</evidence>
<dbReference type="RefSeq" id="WP_105592461.1">
    <property type="nucleotide sequence ID" value="NZ_PDET01000005.1"/>
</dbReference>
<dbReference type="InterPro" id="IPR024370">
    <property type="entry name" value="PBP_domain"/>
</dbReference>
<sequence>MSELFCITGNDGMASLIEPWCAMLSARRPEQQFQLSLAGSSTAIMALAADACLLAPMSRAPWAQELAAFRNVKGYQPTGIQIGWCGHGPRAGAKTPPAIWLHRDNPLAGLSMAQLAAVFSSGSPQGDITCWSQLGLGGAWLHRRIHLYGLRDDGKYASAFRRAHLGNRQFPRHYEPLPDRRAVLEAVAADPFSLGAVGWFNAAALGDAVRVLPLGHHEGDYHLPTARAVQAGDYPLGSAVMLWFDLPPGSVPEPRLAEFLQLALSDAGQQVVAAQSASPEGYLPLNQPMLLAQRQRLERLINGETQG</sequence>
<dbReference type="AlphaFoldDB" id="A0A2S9ID90"/>
<evidence type="ECO:0000313" key="3">
    <source>
        <dbReference type="EMBL" id="PRD15748.1"/>
    </source>
</evidence>
<evidence type="ECO:0000259" key="2">
    <source>
        <dbReference type="Pfam" id="PF12849"/>
    </source>
</evidence>
<organism evidence="3 4">
    <name type="scientific">Pantoea coffeiphila</name>
    <dbReference type="NCBI Taxonomy" id="1465635"/>
    <lineage>
        <taxon>Bacteria</taxon>
        <taxon>Pseudomonadati</taxon>
        <taxon>Pseudomonadota</taxon>
        <taxon>Gammaproteobacteria</taxon>
        <taxon>Enterobacterales</taxon>
        <taxon>Erwiniaceae</taxon>
        <taxon>Pantoea</taxon>
    </lineage>
</organism>
<reference evidence="3 4" key="1">
    <citation type="submission" date="2017-10" db="EMBL/GenBank/DDBJ databases">
        <title>Draft genome of two endophytic bacteria isolated from 'guarana' Paullinia cupana (Mart.) Ducke.</title>
        <authorList>
            <person name="Siqueira K.A."/>
            <person name="Liotti R.G."/>
            <person name="Mendes T.A."/>
            <person name="Soares M.A."/>
        </authorList>
    </citation>
    <scope>NUCLEOTIDE SEQUENCE [LARGE SCALE GENOMIC DNA]</scope>
    <source>
        <strain evidence="3 4">342</strain>
    </source>
</reference>
<dbReference type="OrthoDB" id="9765713at2"/>
<name>A0A2S9ID90_9GAMM</name>
<keyword evidence="1" id="KW-0732">Signal</keyword>
<keyword evidence="4" id="KW-1185">Reference proteome</keyword>
<protein>
    <submittedName>
        <fullName evidence="3">Phosphate-binding protein</fullName>
    </submittedName>
</protein>
<feature type="domain" description="PBP" evidence="2">
    <location>
        <begin position="8"/>
        <end position="266"/>
    </location>
</feature>
<comment type="caution">
    <text evidence="3">The sequence shown here is derived from an EMBL/GenBank/DDBJ whole genome shotgun (WGS) entry which is preliminary data.</text>
</comment>
<dbReference type="Proteomes" id="UP000239181">
    <property type="component" value="Unassembled WGS sequence"/>
</dbReference>
<dbReference type="PANTHER" id="PTHR30570:SF6">
    <property type="entry name" value="PHOSPHATE-BINDING PROTEIN PSTS"/>
    <property type="match status" value="1"/>
</dbReference>
<dbReference type="EMBL" id="PDET01000005">
    <property type="protein sequence ID" value="PRD15748.1"/>
    <property type="molecule type" value="Genomic_DNA"/>
</dbReference>
<proteinExistence type="predicted"/>
<evidence type="ECO:0000256" key="1">
    <source>
        <dbReference type="ARBA" id="ARBA00022729"/>
    </source>
</evidence>
<accession>A0A2S9ID90</accession>